<dbReference type="SUPFAM" id="SSF52540">
    <property type="entry name" value="P-loop containing nucleoside triphosphate hydrolases"/>
    <property type="match status" value="1"/>
</dbReference>
<protein>
    <recommendedName>
        <fullName evidence="3">OmpR/PhoB-type domain-containing protein</fullName>
    </recommendedName>
</protein>
<dbReference type="InterPro" id="IPR027417">
    <property type="entry name" value="P-loop_NTPase"/>
</dbReference>
<organism evidence="1 2">
    <name type="scientific">Candidatus Dojkabacteria bacterium CG_4_10_14_0_2_um_filter_Dojkabacteria_WS6_41_15</name>
    <dbReference type="NCBI Taxonomy" id="2014249"/>
    <lineage>
        <taxon>Bacteria</taxon>
        <taxon>Candidatus Dojkabacteria</taxon>
    </lineage>
</organism>
<evidence type="ECO:0008006" key="3">
    <source>
        <dbReference type="Google" id="ProtNLM"/>
    </source>
</evidence>
<name>A0A2M7W259_9BACT</name>
<dbReference type="Gene3D" id="1.10.10.10">
    <property type="entry name" value="Winged helix-like DNA-binding domain superfamily/Winged helix DNA-binding domain"/>
    <property type="match status" value="1"/>
</dbReference>
<dbReference type="AlphaFoldDB" id="A0A2M7W259"/>
<sequence length="361" mass="40629">MNNVITQLPRHHFGHVTDKVLRSLSQGENVLVTGMPGFGRVYFPKFIKKLLAENYSDIKTLNIDTDLLDKQSCNAINSQVKEQLVLAANKDLTLALKELSVTTRIVFIVEGVSPNTAREILHLITSYIQLNPGRISVLTIARCSALRSVTLNSSEGAVLFENQYIIPAFDQKGTIRMIGINNKRYGLKILPAQYEEVHRVTGGNPGLVLYFCIYLSEFELKTCKSLQHALSFPPLLSRVKDIADIFFHEALQISEKVGIINSEGKVFSELVYAYLGNFPVIERDSMLSRLSVREQRIFTVLRENYNTLVEKEKIAKVLQIPTNASLPWSAYKAVERLKAKIAPQYSILTIKGKGFILTEIQ</sequence>
<comment type="caution">
    <text evidence="1">The sequence shown here is derived from an EMBL/GenBank/DDBJ whole genome shotgun (WGS) entry which is preliminary data.</text>
</comment>
<accession>A0A2M7W259</accession>
<proteinExistence type="predicted"/>
<dbReference type="EMBL" id="PFQB01000053">
    <property type="protein sequence ID" value="PJA14372.1"/>
    <property type="molecule type" value="Genomic_DNA"/>
</dbReference>
<reference evidence="2" key="1">
    <citation type="submission" date="2017-09" db="EMBL/GenBank/DDBJ databases">
        <title>Depth-based differentiation of microbial function through sediment-hosted aquifers and enrichment of novel symbionts in the deep terrestrial subsurface.</title>
        <authorList>
            <person name="Probst A.J."/>
            <person name="Ladd B."/>
            <person name="Jarett J.K."/>
            <person name="Geller-Mcgrath D.E."/>
            <person name="Sieber C.M.K."/>
            <person name="Emerson J.B."/>
            <person name="Anantharaman K."/>
            <person name="Thomas B.C."/>
            <person name="Malmstrom R."/>
            <person name="Stieglmeier M."/>
            <person name="Klingl A."/>
            <person name="Woyke T."/>
            <person name="Ryan C.M."/>
            <person name="Banfield J.F."/>
        </authorList>
    </citation>
    <scope>NUCLEOTIDE SEQUENCE [LARGE SCALE GENOMIC DNA]</scope>
</reference>
<gene>
    <name evidence="1" type="ORF">COX64_02165</name>
</gene>
<dbReference type="InterPro" id="IPR036388">
    <property type="entry name" value="WH-like_DNA-bd_sf"/>
</dbReference>
<evidence type="ECO:0000313" key="2">
    <source>
        <dbReference type="Proteomes" id="UP000228952"/>
    </source>
</evidence>
<evidence type="ECO:0000313" key="1">
    <source>
        <dbReference type="EMBL" id="PJA14372.1"/>
    </source>
</evidence>
<dbReference type="Proteomes" id="UP000228952">
    <property type="component" value="Unassembled WGS sequence"/>
</dbReference>